<feature type="binding site" evidence="5">
    <location>
        <position position="205"/>
    </location>
    <ligand>
        <name>Fe cation</name>
        <dbReference type="ChEBI" id="CHEBI:24875"/>
        <note>catalytic</note>
    </ligand>
</feature>
<dbReference type="PANTHER" id="PTHR16557:SF2">
    <property type="entry name" value="NUCLEIC ACID DIOXYGENASE ALKBH1"/>
    <property type="match status" value="1"/>
</dbReference>
<keyword evidence="8" id="KW-1185">Reference proteome</keyword>
<feature type="binding site" evidence="5">
    <location>
        <position position="261"/>
    </location>
    <ligand>
        <name>Fe cation</name>
        <dbReference type="ChEBI" id="CHEBI:24875"/>
        <note>catalytic</note>
    </ligand>
</feature>
<evidence type="ECO:0000313" key="8">
    <source>
        <dbReference type="Proteomes" id="UP001152562"/>
    </source>
</evidence>
<dbReference type="SUPFAM" id="SSF51197">
    <property type="entry name" value="Clavaminate synthase-like"/>
    <property type="match status" value="1"/>
</dbReference>
<keyword evidence="4 5" id="KW-0408">Iron</keyword>
<sequence length="333" mass="38637">MKRSMESEDCFMKKFKYYKSNKPKPSLEEVISIETYKFAKENAYALQVENITFTVKHDSRTRALGLYDISNWKAVSLSRHPGFIIIKNPFTSLGQRYWIRKCLEEYAKKPNKRNIDIDTDVDNWWEECFKKNEVDRKLQKKLRWATLGYHHDWDTKVYIEDNKGVFPGELAELCDVIALSIGYSKFRAEAAIVNYYHMGSTLSAHTDHSEVNLEAPLFSLSFGQSAIFLLGGHEKSIEPSAILLSSGDIAIMSKDARLCYHAVPKILPSSKQPWNNPTSVQKTHETFKYIKEDDIIDPMNKNLKEWTKFQAYVEESRINVNVRQVLNENQICL</sequence>
<evidence type="ECO:0000313" key="7">
    <source>
        <dbReference type="EMBL" id="CAH4034655.1"/>
    </source>
</evidence>
<feature type="domain" description="Fe2OG dioxygenase" evidence="6">
    <location>
        <begin position="187"/>
        <end position="326"/>
    </location>
</feature>
<dbReference type="Pfam" id="PF13532">
    <property type="entry name" value="2OG-FeII_Oxy_2"/>
    <property type="match status" value="1"/>
</dbReference>
<evidence type="ECO:0000256" key="3">
    <source>
        <dbReference type="ARBA" id="ARBA00023002"/>
    </source>
</evidence>
<dbReference type="GO" id="GO:0008198">
    <property type="term" value="F:ferrous iron binding"/>
    <property type="evidence" value="ECO:0007669"/>
    <property type="project" value="TreeGrafter"/>
</dbReference>
<dbReference type="Proteomes" id="UP001152562">
    <property type="component" value="Unassembled WGS sequence"/>
</dbReference>
<evidence type="ECO:0000256" key="5">
    <source>
        <dbReference type="PIRSR" id="PIRSR604574-2"/>
    </source>
</evidence>
<keyword evidence="2" id="KW-0223">Dioxygenase</keyword>
<keyword evidence="1 5" id="KW-0479">Metal-binding</keyword>
<evidence type="ECO:0000256" key="4">
    <source>
        <dbReference type="ARBA" id="ARBA00023004"/>
    </source>
</evidence>
<reference evidence="7" key="1">
    <citation type="submission" date="2022-05" db="EMBL/GenBank/DDBJ databases">
        <authorList>
            <person name="Okamura Y."/>
        </authorList>
    </citation>
    <scope>NUCLEOTIDE SEQUENCE</scope>
</reference>
<accession>A0A9P0TPD6</accession>
<dbReference type="PANTHER" id="PTHR16557">
    <property type="entry name" value="ALKYLATED DNA REPAIR PROTEIN ALKB-RELATED"/>
    <property type="match status" value="1"/>
</dbReference>
<comment type="caution">
    <text evidence="7">The sequence shown here is derived from an EMBL/GenBank/DDBJ whole genome shotgun (WGS) entry which is preliminary data.</text>
</comment>
<comment type="cofactor">
    <cofactor evidence="5">
        <name>Fe(2+)</name>
        <dbReference type="ChEBI" id="CHEBI:29033"/>
    </cofactor>
    <text evidence="5">Binds 1 Fe(2+) ion per subunit.</text>
</comment>
<dbReference type="Gene3D" id="2.60.120.590">
    <property type="entry name" value="Alpha-ketoglutarate-dependent dioxygenase AlkB-like"/>
    <property type="match status" value="1"/>
</dbReference>
<protein>
    <recommendedName>
        <fullName evidence="6">Fe2OG dioxygenase domain-containing protein</fullName>
    </recommendedName>
</protein>
<dbReference type="InterPro" id="IPR005123">
    <property type="entry name" value="Oxoglu/Fe-dep_dioxygenase_dom"/>
</dbReference>
<dbReference type="InterPro" id="IPR027450">
    <property type="entry name" value="AlkB-like"/>
</dbReference>
<dbReference type="InterPro" id="IPR037151">
    <property type="entry name" value="AlkB-like_sf"/>
</dbReference>
<feature type="binding site" evidence="5">
    <location>
        <position position="207"/>
    </location>
    <ligand>
        <name>Fe cation</name>
        <dbReference type="ChEBI" id="CHEBI:24875"/>
        <note>catalytic</note>
    </ligand>
</feature>
<dbReference type="AlphaFoldDB" id="A0A9P0TPD6"/>
<dbReference type="PROSITE" id="PS51471">
    <property type="entry name" value="FE2OG_OXY"/>
    <property type="match status" value="1"/>
</dbReference>
<dbReference type="GO" id="GO:0035515">
    <property type="term" value="F:oxidative RNA demethylase activity"/>
    <property type="evidence" value="ECO:0007669"/>
    <property type="project" value="TreeGrafter"/>
</dbReference>
<evidence type="ECO:0000259" key="6">
    <source>
        <dbReference type="PROSITE" id="PS51471"/>
    </source>
</evidence>
<evidence type="ECO:0000256" key="1">
    <source>
        <dbReference type="ARBA" id="ARBA00022723"/>
    </source>
</evidence>
<dbReference type="GO" id="GO:0005634">
    <property type="term" value="C:nucleus"/>
    <property type="evidence" value="ECO:0007669"/>
    <property type="project" value="TreeGrafter"/>
</dbReference>
<dbReference type="InterPro" id="IPR004574">
    <property type="entry name" value="Alkb"/>
</dbReference>
<dbReference type="GO" id="GO:0035516">
    <property type="term" value="F:broad specificity oxidative DNA demethylase activity"/>
    <property type="evidence" value="ECO:0007669"/>
    <property type="project" value="TreeGrafter"/>
</dbReference>
<dbReference type="GO" id="GO:0035513">
    <property type="term" value="P:oxidative RNA demethylation"/>
    <property type="evidence" value="ECO:0007669"/>
    <property type="project" value="TreeGrafter"/>
</dbReference>
<evidence type="ECO:0000256" key="2">
    <source>
        <dbReference type="ARBA" id="ARBA00022964"/>
    </source>
</evidence>
<gene>
    <name evidence="7" type="ORF">PIBRA_LOCUS10816</name>
</gene>
<organism evidence="7 8">
    <name type="scientific">Pieris brassicae</name>
    <name type="common">White butterfly</name>
    <name type="synonym">Large white butterfly</name>
    <dbReference type="NCBI Taxonomy" id="7116"/>
    <lineage>
        <taxon>Eukaryota</taxon>
        <taxon>Metazoa</taxon>
        <taxon>Ecdysozoa</taxon>
        <taxon>Arthropoda</taxon>
        <taxon>Hexapoda</taxon>
        <taxon>Insecta</taxon>
        <taxon>Pterygota</taxon>
        <taxon>Neoptera</taxon>
        <taxon>Endopterygota</taxon>
        <taxon>Lepidoptera</taxon>
        <taxon>Glossata</taxon>
        <taxon>Ditrysia</taxon>
        <taxon>Papilionoidea</taxon>
        <taxon>Pieridae</taxon>
        <taxon>Pierinae</taxon>
        <taxon>Pieris</taxon>
    </lineage>
</organism>
<proteinExistence type="predicted"/>
<dbReference type="GO" id="GO:0005737">
    <property type="term" value="C:cytoplasm"/>
    <property type="evidence" value="ECO:0007669"/>
    <property type="project" value="TreeGrafter"/>
</dbReference>
<name>A0A9P0TPD6_PIEBR</name>
<keyword evidence="3" id="KW-0560">Oxidoreductase</keyword>
<dbReference type="EMBL" id="CALOZG010000042">
    <property type="protein sequence ID" value="CAH4034655.1"/>
    <property type="molecule type" value="Genomic_DNA"/>
</dbReference>